<evidence type="ECO:0000256" key="5">
    <source>
        <dbReference type="SAM" id="MobiDB-lite"/>
    </source>
</evidence>
<dbReference type="SUPFAM" id="SSF57850">
    <property type="entry name" value="RING/U-box"/>
    <property type="match status" value="1"/>
</dbReference>
<organism evidence="9 10">
    <name type="scientific">Seminavis robusta</name>
    <dbReference type="NCBI Taxonomy" id="568900"/>
    <lineage>
        <taxon>Eukaryota</taxon>
        <taxon>Sar</taxon>
        <taxon>Stramenopiles</taxon>
        <taxon>Ochrophyta</taxon>
        <taxon>Bacillariophyta</taxon>
        <taxon>Bacillariophyceae</taxon>
        <taxon>Bacillariophycidae</taxon>
        <taxon>Naviculales</taxon>
        <taxon>Naviculaceae</taxon>
        <taxon>Seminavis</taxon>
    </lineage>
</organism>
<keyword evidence="6" id="KW-0812">Transmembrane</keyword>
<feature type="transmembrane region" description="Helical" evidence="6">
    <location>
        <begin position="198"/>
        <end position="220"/>
    </location>
</feature>
<dbReference type="Gene3D" id="3.30.40.10">
    <property type="entry name" value="Zinc/RING finger domain, C3HC4 (zinc finger)"/>
    <property type="match status" value="1"/>
</dbReference>
<protein>
    <submittedName>
        <fullName evidence="9">Protein ligase RNF167</fullName>
    </submittedName>
</protein>
<evidence type="ECO:0000256" key="1">
    <source>
        <dbReference type="ARBA" id="ARBA00022723"/>
    </source>
</evidence>
<dbReference type="GO" id="GO:0061630">
    <property type="term" value="F:ubiquitin protein ligase activity"/>
    <property type="evidence" value="ECO:0007669"/>
    <property type="project" value="TreeGrafter"/>
</dbReference>
<keyword evidence="9" id="KW-0436">Ligase</keyword>
<evidence type="ECO:0000313" key="10">
    <source>
        <dbReference type="Proteomes" id="UP001153069"/>
    </source>
</evidence>
<evidence type="ECO:0000313" key="9">
    <source>
        <dbReference type="EMBL" id="CAB9516290.1"/>
    </source>
</evidence>
<keyword evidence="2 4" id="KW-0863">Zinc-finger</keyword>
<dbReference type="InterPro" id="IPR013083">
    <property type="entry name" value="Znf_RING/FYVE/PHD"/>
</dbReference>
<dbReference type="InterPro" id="IPR051826">
    <property type="entry name" value="E3_ubiquitin-ligase_domain"/>
</dbReference>
<name>A0A9N8ED14_9STRA</name>
<dbReference type="EMBL" id="CAICTM010000772">
    <property type="protein sequence ID" value="CAB9516290.1"/>
    <property type="molecule type" value="Genomic_DNA"/>
</dbReference>
<dbReference type="InterPro" id="IPR011016">
    <property type="entry name" value="Znf_RING-CH"/>
</dbReference>
<dbReference type="EMBL" id="CAICTM010000761">
    <property type="protein sequence ID" value="CAB9516133.1"/>
    <property type="molecule type" value="Genomic_DNA"/>
</dbReference>
<evidence type="ECO:0000259" key="7">
    <source>
        <dbReference type="PROSITE" id="PS50089"/>
    </source>
</evidence>
<keyword evidence="3" id="KW-0862">Zinc</keyword>
<reference evidence="9" key="1">
    <citation type="submission" date="2020-06" db="EMBL/GenBank/DDBJ databases">
        <authorList>
            <consortium name="Plant Systems Biology data submission"/>
        </authorList>
    </citation>
    <scope>NUCLEOTIDE SEQUENCE</scope>
    <source>
        <strain evidence="9">D6</strain>
    </source>
</reference>
<evidence type="ECO:0000256" key="6">
    <source>
        <dbReference type="SAM" id="Phobius"/>
    </source>
</evidence>
<dbReference type="GO" id="GO:0008270">
    <property type="term" value="F:zinc ion binding"/>
    <property type="evidence" value="ECO:0007669"/>
    <property type="project" value="UniProtKB-KW"/>
</dbReference>
<dbReference type="AlphaFoldDB" id="A0A9N8ED14"/>
<dbReference type="SMART" id="SM00744">
    <property type="entry name" value="RINGv"/>
    <property type="match status" value="1"/>
</dbReference>
<evidence type="ECO:0000313" key="8">
    <source>
        <dbReference type="EMBL" id="CAB9516133.1"/>
    </source>
</evidence>
<dbReference type="Proteomes" id="UP001153069">
    <property type="component" value="Unassembled WGS sequence"/>
</dbReference>
<sequence length="445" mass="48605">MTTTNFAYCLWLVLGIITMMNVTLVSATVMYGGYTFESMPSHFGRTWFPPGRNFPARLQFLHGNGSRLCHGMANETELALPGLVIPPDNSPVALLVERGDCSFQDKANMAMKAFPAVRYMVVYDNVQSNNLVSMRESSSADNITLGMLFVSYRAGMALRSVIDNQTDAVTRAGGPMVKLNGLDPLMLHEPSLQDLQTWILIAMSGFFCFIVVFGCILVFVQLGVIPVNGSGQIILTQEAIRRSRRLLSREEVERLQVGGDLHDKVAASTTSKHEVETQLSAESGSASLQDEGINTTIVNSEEDAVTVVPAPPLDPEEEHTCAVCLDDLMPSPADGEEAANLLCLPCGHKFHSNCIVPWMTERHASCPLCKFDVLQFIMDLDEKSSPKRSSRVGASLSWCKERARRMMRVGWSPVQSNDSQAGSSTSGSDDEGEGNESGNETTTHI</sequence>
<dbReference type="InterPro" id="IPR001841">
    <property type="entry name" value="Znf_RING"/>
</dbReference>
<dbReference type="CDD" id="cd16454">
    <property type="entry name" value="RING-H2_PA-TM-RING"/>
    <property type="match status" value="1"/>
</dbReference>
<dbReference type="PANTHER" id="PTHR22765">
    <property type="entry name" value="RING FINGER AND PROTEASE ASSOCIATED DOMAIN-CONTAINING"/>
    <property type="match status" value="1"/>
</dbReference>
<dbReference type="OrthoDB" id="272091at2759"/>
<dbReference type="GO" id="GO:0016874">
    <property type="term" value="F:ligase activity"/>
    <property type="evidence" value="ECO:0007669"/>
    <property type="project" value="UniProtKB-KW"/>
</dbReference>
<evidence type="ECO:0000256" key="3">
    <source>
        <dbReference type="ARBA" id="ARBA00022833"/>
    </source>
</evidence>
<feature type="compositionally biased region" description="Low complexity" evidence="5">
    <location>
        <begin position="436"/>
        <end position="445"/>
    </location>
</feature>
<dbReference type="SMART" id="SM00184">
    <property type="entry name" value="RING"/>
    <property type="match status" value="1"/>
</dbReference>
<keyword evidence="1" id="KW-0479">Metal-binding</keyword>
<feature type="domain" description="RING-type" evidence="7">
    <location>
        <begin position="321"/>
        <end position="370"/>
    </location>
</feature>
<dbReference type="Gene3D" id="3.50.30.30">
    <property type="match status" value="1"/>
</dbReference>
<keyword evidence="10" id="KW-1185">Reference proteome</keyword>
<keyword evidence="6" id="KW-0472">Membrane</keyword>
<dbReference type="PROSITE" id="PS50089">
    <property type="entry name" value="ZF_RING_2"/>
    <property type="match status" value="1"/>
</dbReference>
<comment type="caution">
    <text evidence="9">The sequence shown here is derived from an EMBL/GenBank/DDBJ whole genome shotgun (WGS) entry which is preliminary data.</text>
</comment>
<gene>
    <name evidence="8" type="ORF">SEMRO_762_G198770.1</name>
    <name evidence="9" type="ORF">SEMRO_773_G200370.1</name>
</gene>
<dbReference type="Pfam" id="PF13639">
    <property type="entry name" value="zf-RING_2"/>
    <property type="match status" value="1"/>
</dbReference>
<dbReference type="PANTHER" id="PTHR22765:SF411">
    <property type="entry name" value="OS02G0248440 PROTEIN"/>
    <property type="match status" value="1"/>
</dbReference>
<accession>A0A9N8ED14</accession>
<evidence type="ECO:0000256" key="4">
    <source>
        <dbReference type="PROSITE-ProRule" id="PRU00175"/>
    </source>
</evidence>
<keyword evidence="6" id="KW-1133">Transmembrane helix</keyword>
<evidence type="ECO:0000256" key="2">
    <source>
        <dbReference type="ARBA" id="ARBA00022771"/>
    </source>
</evidence>
<dbReference type="GO" id="GO:0006511">
    <property type="term" value="P:ubiquitin-dependent protein catabolic process"/>
    <property type="evidence" value="ECO:0007669"/>
    <property type="project" value="TreeGrafter"/>
</dbReference>
<proteinExistence type="predicted"/>
<feature type="region of interest" description="Disordered" evidence="5">
    <location>
        <begin position="409"/>
        <end position="445"/>
    </location>
</feature>